<organism evidence="3 4">
    <name type="scientific">Halteria grandinella</name>
    <dbReference type="NCBI Taxonomy" id="5974"/>
    <lineage>
        <taxon>Eukaryota</taxon>
        <taxon>Sar</taxon>
        <taxon>Alveolata</taxon>
        <taxon>Ciliophora</taxon>
        <taxon>Intramacronucleata</taxon>
        <taxon>Spirotrichea</taxon>
        <taxon>Stichotrichia</taxon>
        <taxon>Sporadotrichida</taxon>
        <taxon>Halteriidae</taxon>
        <taxon>Halteria</taxon>
    </lineage>
</organism>
<dbReference type="AlphaFoldDB" id="A0A8J8NZI6"/>
<reference evidence="3" key="1">
    <citation type="submission" date="2019-06" db="EMBL/GenBank/DDBJ databases">
        <authorList>
            <person name="Zheng W."/>
        </authorList>
    </citation>
    <scope>NUCLEOTIDE SEQUENCE</scope>
    <source>
        <strain evidence="3">QDHG01</strain>
    </source>
</reference>
<comment type="caution">
    <text evidence="3">The sequence shown here is derived from an EMBL/GenBank/DDBJ whole genome shotgun (WGS) entry which is preliminary data.</text>
</comment>
<keyword evidence="2" id="KW-0131">Cell cycle</keyword>
<evidence type="ECO:0000256" key="1">
    <source>
        <dbReference type="ARBA" id="ARBA00007491"/>
    </source>
</evidence>
<evidence type="ECO:0000313" key="4">
    <source>
        <dbReference type="Proteomes" id="UP000785679"/>
    </source>
</evidence>
<gene>
    <name evidence="3" type="ORF">FGO68_gene7034</name>
</gene>
<dbReference type="Gene3D" id="3.30.2260.10">
    <property type="entry name" value="Enhancer of rudimentary"/>
    <property type="match status" value="1"/>
</dbReference>
<dbReference type="PIRSF" id="PIRSF016393">
    <property type="entry name" value="Enh_rudimentary"/>
    <property type="match status" value="1"/>
</dbReference>
<dbReference type="InterPro" id="IPR035912">
    <property type="entry name" value="EHR_sf"/>
</dbReference>
<dbReference type="PANTHER" id="PTHR12373">
    <property type="entry name" value="ENHANCER OF RUDIMENTARY ERH"/>
    <property type="match status" value="1"/>
</dbReference>
<dbReference type="InterPro" id="IPR000781">
    <property type="entry name" value="ERH"/>
</dbReference>
<comment type="similarity">
    <text evidence="1 2">Belongs to the E(R) family.</text>
</comment>
<keyword evidence="4" id="KW-1185">Reference proteome</keyword>
<dbReference type="EMBL" id="RRYP01004064">
    <property type="protein sequence ID" value="TNV83205.1"/>
    <property type="molecule type" value="Genomic_DNA"/>
</dbReference>
<dbReference type="Pfam" id="PF01133">
    <property type="entry name" value="ER"/>
    <property type="match status" value="1"/>
</dbReference>
<proteinExistence type="inferred from homology"/>
<dbReference type="OrthoDB" id="7887808at2759"/>
<comment type="function">
    <text evidence="2">May have a role in the cell cycle.</text>
</comment>
<dbReference type="PANTHER" id="PTHR12373:SF0">
    <property type="entry name" value="ENHANCER OF RUDIMENTARY HOMOLOG"/>
    <property type="match status" value="1"/>
</dbReference>
<accession>A0A8J8NZI6</accession>
<dbReference type="Proteomes" id="UP000785679">
    <property type="component" value="Unassembled WGS sequence"/>
</dbReference>
<evidence type="ECO:0000313" key="3">
    <source>
        <dbReference type="EMBL" id="TNV83205.1"/>
    </source>
</evidence>
<dbReference type="SUPFAM" id="SSF143875">
    <property type="entry name" value="ERH-like"/>
    <property type="match status" value="1"/>
</dbReference>
<protein>
    <recommendedName>
        <fullName evidence="2">Enhancer of rudimentary homolog</fullName>
    </recommendedName>
</protein>
<evidence type="ECO:0000256" key="2">
    <source>
        <dbReference type="PIRNR" id="PIRNR016393"/>
    </source>
</evidence>
<sequence length="107" mass="12310">MYAAESNKGHTILFLQFTADDNSRTYLDYDDIGRCVDGLCQLYEQKLKISSEGKEEVSYDVAELFKYFDSLKDLGALVYNSNIKGYEPKSREWVKTQIYNVLKNQAG</sequence>
<name>A0A8J8NZI6_HALGN</name>